<name>A0A2D4LN53_9SAUR</name>
<accession>A0A2D4LN53</accession>
<proteinExistence type="predicted"/>
<dbReference type="EMBL" id="IACM01025484">
    <property type="protein sequence ID" value="LAB22308.1"/>
    <property type="molecule type" value="Transcribed_RNA"/>
</dbReference>
<dbReference type="AlphaFoldDB" id="A0A2D4LN53"/>
<reference evidence="1" key="1">
    <citation type="submission" date="2017-07" db="EMBL/GenBank/DDBJ databases">
        <authorList>
            <person name="Mikheyev A."/>
            <person name="Grau M."/>
        </authorList>
    </citation>
    <scope>NUCLEOTIDE SEQUENCE</scope>
    <source>
        <tissue evidence="1">Venom_gland</tissue>
    </source>
</reference>
<organism evidence="1">
    <name type="scientific">Micrurus spixii</name>
    <name type="common">Amazon coral snake</name>
    <dbReference type="NCBI Taxonomy" id="129469"/>
    <lineage>
        <taxon>Eukaryota</taxon>
        <taxon>Metazoa</taxon>
        <taxon>Chordata</taxon>
        <taxon>Craniata</taxon>
        <taxon>Vertebrata</taxon>
        <taxon>Euteleostomi</taxon>
        <taxon>Lepidosauria</taxon>
        <taxon>Squamata</taxon>
        <taxon>Bifurcata</taxon>
        <taxon>Unidentata</taxon>
        <taxon>Episquamata</taxon>
        <taxon>Toxicofera</taxon>
        <taxon>Serpentes</taxon>
        <taxon>Colubroidea</taxon>
        <taxon>Elapidae</taxon>
        <taxon>Elapinae</taxon>
        <taxon>Micrurus</taxon>
    </lineage>
</organism>
<sequence length="130" mass="14771">MMLLPLSLLHSMVKRLAFPSPHIRWCFLKASDSSFKLHLACRIIDFRNYIGSPQQVLGQSSYGSLEDIVYHTCKEELMGQNLQIRNSFTSDYLINVNTVGICELAMPILINPWVLFPTVPNTNTLKSLKS</sequence>
<protein>
    <submittedName>
        <fullName evidence="1">Uncharacterized protein</fullName>
    </submittedName>
</protein>
<reference evidence="1" key="2">
    <citation type="submission" date="2017-11" db="EMBL/GenBank/DDBJ databases">
        <title>Coralsnake Venomics: Analyses of Venom Gland Transcriptomes and Proteomes of Six Brazilian Taxa.</title>
        <authorList>
            <person name="Aird S.D."/>
            <person name="Jorge da Silva N."/>
            <person name="Qiu L."/>
            <person name="Villar-Briones A."/>
            <person name="Aparecida-Saddi V."/>
            <person name="Campos-Telles M.P."/>
            <person name="Grau M."/>
            <person name="Mikheyev A.S."/>
        </authorList>
    </citation>
    <scope>NUCLEOTIDE SEQUENCE</scope>
    <source>
        <tissue evidence="1">Venom_gland</tissue>
    </source>
</reference>
<evidence type="ECO:0000313" key="1">
    <source>
        <dbReference type="EMBL" id="LAB22308.1"/>
    </source>
</evidence>